<name>A0A917ZR74_9ACTN</name>
<dbReference type="AlphaFoldDB" id="A0A917ZR74"/>
<evidence type="ECO:0000313" key="2">
    <source>
        <dbReference type="Proteomes" id="UP000641932"/>
    </source>
</evidence>
<comment type="caution">
    <text evidence="1">The sequence shown here is derived from an EMBL/GenBank/DDBJ whole genome shotgun (WGS) entry which is preliminary data.</text>
</comment>
<gene>
    <name evidence="1" type="ORF">GCM10012280_33000</name>
</gene>
<dbReference type="NCBIfam" id="NF040464">
    <property type="entry name" value="SCO3374_fam"/>
    <property type="match status" value="1"/>
</dbReference>
<sequence length="226" mass="24495">MDRYRAELGWPVAERADGSVDLLTGTSFDALEMPLGAGRAVLRRLGPGGTGPVAAWDSRAYFLVAPGGAADLPGLLEWLEWGGIALDIVAHGPGGRLRAPQMPFRECRESREFQECLESRQFQEFTETGEPRERWPAGRRRAADERWEAADRILPVWLRPPSPGSDAALPVLGVPGTRSAQSPDLARLVVAAANACHRARLFPAVPPYGAAERADGHPDDQAWALS</sequence>
<dbReference type="EMBL" id="BMMS01000013">
    <property type="protein sequence ID" value="GGO89558.1"/>
    <property type="molecule type" value="Genomic_DNA"/>
</dbReference>
<dbReference type="Proteomes" id="UP000641932">
    <property type="component" value="Unassembled WGS sequence"/>
</dbReference>
<reference evidence="1" key="1">
    <citation type="journal article" date="2014" name="Int. J. Syst. Evol. Microbiol.">
        <title>Complete genome sequence of Corynebacterium casei LMG S-19264T (=DSM 44701T), isolated from a smear-ripened cheese.</title>
        <authorList>
            <consortium name="US DOE Joint Genome Institute (JGI-PGF)"/>
            <person name="Walter F."/>
            <person name="Albersmeier A."/>
            <person name="Kalinowski J."/>
            <person name="Ruckert C."/>
        </authorList>
    </citation>
    <scope>NUCLEOTIDE SEQUENCE</scope>
    <source>
        <strain evidence="1">CGMCC 4.7201</strain>
    </source>
</reference>
<accession>A0A917ZR74</accession>
<keyword evidence="2" id="KW-1185">Reference proteome</keyword>
<protein>
    <submittedName>
        <fullName evidence="1">Uncharacterized protein</fullName>
    </submittedName>
</protein>
<organism evidence="1 2">
    <name type="scientific">Wenjunlia tyrosinilytica</name>
    <dbReference type="NCBI Taxonomy" id="1544741"/>
    <lineage>
        <taxon>Bacteria</taxon>
        <taxon>Bacillati</taxon>
        <taxon>Actinomycetota</taxon>
        <taxon>Actinomycetes</taxon>
        <taxon>Kitasatosporales</taxon>
        <taxon>Streptomycetaceae</taxon>
        <taxon>Wenjunlia</taxon>
    </lineage>
</organism>
<evidence type="ECO:0000313" key="1">
    <source>
        <dbReference type="EMBL" id="GGO89558.1"/>
    </source>
</evidence>
<reference evidence="1" key="2">
    <citation type="submission" date="2020-09" db="EMBL/GenBank/DDBJ databases">
        <authorList>
            <person name="Sun Q."/>
            <person name="Zhou Y."/>
        </authorList>
    </citation>
    <scope>NUCLEOTIDE SEQUENCE</scope>
    <source>
        <strain evidence="1">CGMCC 4.7201</strain>
    </source>
</reference>
<proteinExistence type="predicted"/>
<dbReference type="InterPro" id="IPR047919">
    <property type="entry name" value="SCO3374-like"/>
</dbReference>